<name>A0AAN8U622_SOLBU</name>
<dbReference type="Proteomes" id="UP001371456">
    <property type="component" value="Unassembled WGS sequence"/>
</dbReference>
<sequence>MSSSLLYFSMLSFHLFFSISDSEGNKKKVKEVLNLSGEDRIVVDFDYLDSPFGEAQPFLSDFCGILAADSSLFPMHFERWPNMPISYFDRVFHQIIAMAETGQMPERA</sequence>
<gene>
    <name evidence="2" type="ORF">RDI58_004188</name>
</gene>
<dbReference type="AlphaFoldDB" id="A0AAN8U622"/>
<evidence type="ECO:0008006" key="4">
    <source>
        <dbReference type="Google" id="ProtNLM"/>
    </source>
</evidence>
<accession>A0AAN8U622</accession>
<reference evidence="2 3" key="1">
    <citation type="submission" date="2024-02" db="EMBL/GenBank/DDBJ databases">
        <title>de novo genome assembly of Solanum bulbocastanum strain 11H21.</title>
        <authorList>
            <person name="Hosaka A.J."/>
        </authorList>
    </citation>
    <scope>NUCLEOTIDE SEQUENCE [LARGE SCALE GENOMIC DNA]</scope>
    <source>
        <tissue evidence="2">Young leaves</tissue>
    </source>
</reference>
<organism evidence="2 3">
    <name type="scientific">Solanum bulbocastanum</name>
    <name type="common">Wild potato</name>
    <dbReference type="NCBI Taxonomy" id="147425"/>
    <lineage>
        <taxon>Eukaryota</taxon>
        <taxon>Viridiplantae</taxon>
        <taxon>Streptophyta</taxon>
        <taxon>Embryophyta</taxon>
        <taxon>Tracheophyta</taxon>
        <taxon>Spermatophyta</taxon>
        <taxon>Magnoliopsida</taxon>
        <taxon>eudicotyledons</taxon>
        <taxon>Gunneridae</taxon>
        <taxon>Pentapetalae</taxon>
        <taxon>asterids</taxon>
        <taxon>lamiids</taxon>
        <taxon>Solanales</taxon>
        <taxon>Solanaceae</taxon>
        <taxon>Solanoideae</taxon>
        <taxon>Solaneae</taxon>
        <taxon>Solanum</taxon>
    </lineage>
</organism>
<keyword evidence="1" id="KW-0732">Signal</keyword>
<comment type="caution">
    <text evidence="2">The sequence shown here is derived from an EMBL/GenBank/DDBJ whole genome shotgun (WGS) entry which is preliminary data.</text>
</comment>
<evidence type="ECO:0000256" key="1">
    <source>
        <dbReference type="SAM" id="SignalP"/>
    </source>
</evidence>
<proteinExistence type="predicted"/>
<feature type="chain" id="PRO_5042812835" description="DUF4325 domain-containing protein" evidence="1">
    <location>
        <begin position="25"/>
        <end position="108"/>
    </location>
</feature>
<keyword evidence="3" id="KW-1185">Reference proteome</keyword>
<dbReference type="EMBL" id="JBANQN010000002">
    <property type="protein sequence ID" value="KAK6796487.1"/>
    <property type="molecule type" value="Genomic_DNA"/>
</dbReference>
<evidence type="ECO:0000313" key="2">
    <source>
        <dbReference type="EMBL" id="KAK6796487.1"/>
    </source>
</evidence>
<protein>
    <recommendedName>
        <fullName evidence="4">DUF4325 domain-containing protein</fullName>
    </recommendedName>
</protein>
<feature type="signal peptide" evidence="1">
    <location>
        <begin position="1"/>
        <end position="24"/>
    </location>
</feature>
<evidence type="ECO:0000313" key="3">
    <source>
        <dbReference type="Proteomes" id="UP001371456"/>
    </source>
</evidence>